<dbReference type="AlphaFoldDB" id="C6MAQ1"/>
<gene>
    <name evidence="1" type="ORF">NEISICOT_03632</name>
</gene>
<protein>
    <submittedName>
        <fullName evidence="1">Uncharacterized protein</fullName>
    </submittedName>
</protein>
<comment type="caution">
    <text evidence="1">The sequence shown here is derived from an EMBL/GenBank/DDBJ whole genome shotgun (WGS) entry which is preliminary data.</text>
</comment>
<dbReference type="Proteomes" id="UP000005365">
    <property type="component" value="Unassembled WGS sequence"/>
</dbReference>
<evidence type="ECO:0000313" key="2">
    <source>
        <dbReference type="Proteomes" id="UP000005365"/>
    </source>
</evidence>
<keyword evidence="2" id="KW-1185">Reference proteome</keyword>
<reference evidence="1" key="1">
    <citation type="submission" date="2009-07" db="EMBL/GenBank/DDBJ databases">
        <authorList>
            <person name="Weinstock G."/>
            <person name="Sodergren E."/>
            <person name="Clifton S."/>
            <person name="Fulton L."/>
            <person name="Fulton B."/>
            <person name="Courtney L."/>
            <person name="Fronick C."/>
            <person name="Harrison M."/>
            <person name="Strong C."/>
            <person name="Farmer C."/>
            <person name="Delahaunty K."/>
            <person name="Markovic C."/>
            <person name="Hall O."/>
            <person name="Minx P."/>
            <person name="Tomlinson C."/>
            <person name="Mitreva M."/>
            <person name="Nelson J."/>
            <person name="Hou S."/>
            <person name="Wollam A."/>
            <person name="Pepin K.H."/>
            <person name="Johnson M."/>
            <person name="Bhonagiri V."/>
            <person name="Nash W.E."/>
            <person name="Warren W."/>
            <person name="Chinwalla A."/>
            <person name="Mardis E.R."/>
            <person name="Wilson R.K."/>
        </authorList>
    </citation>
    <scope>NUCLEOTIDE SEQUENCE [LARGE SCALE GENOMIC DNA]</scope>
    <source>
        <strain evidence="1">ATCC 29256</strain>
    </source>
</reference>
<accession>C6MAQ1</accession>
<evidence type="ECO:0000313" key="1">
    <source>
        <dbReference type="EMBL" id="EET42611.1"/>
    </source>
</evidence>
<name>C6MAQ1_NEISI</name>
<organism evidence="1 2">
    <name type="scientific">Neisseria sicca ATCC 29256</name>
    <dbReference type="NCBI Taxonomy" id="547045"/>
    <lineage>
        <taxon>Bacteria</taxon>
        <taxon>Pseudomonadati</taxon>
        <taxon>Pseudomonadota</taxon>
        <taxon>Betaproteobacteria</taxon>
        <taxon>Neisseriales</taxon>
        <taxon>Neisseriaceae</taxon>
        <taxon>Neisseria</taxon>
    </lineage>
</organism>
<dbReference type="EMBL" id="ACKO02000044">
    <property type="protein sequence ID" value="EET42611.1"/>
    <property type="molecule type" value="Genomic_DNA"/>
</dbReference>
<sequence>MCRKARTRWVGVAGKIENACVRTAHTLHPGYGLFDLKFQQHRKLGCQTQQNREL</sequence>
<proteinExistence type="predicted"/>